<dbReference type="EMBL" id="AP022587">
    <property type="protein sequence ID" value="BBY25643.1"/>
    <property type="molecule type" value="Genomic_DNA"/>
</dbReference>
<dbReference type="InterPro" id="IPR036514">
    <property type="entry name" value="SGNH_hydro_sf"/>
</dbReference>
<feature type="signal peptide" evidence="1">
    <location>
        <begin position="1"/>
        <end position="22"/>
    </location>
</feature>
<dbReference type="Proteomes" id="UP000467130">
    <property type="component" value="Chromosome"/>
</dbReference>
<evidence type="ECO:0000313" key="2">
    <source>
        <dbReference type="EMBL" id="BBY25643.1"/>
    </source>
</evidence>
<dbReference type="SUPFAM" id="SSF52266">
    <property type="entry name" value="SGNH hydrolase"/>
    <property type="match status" value="1"/>
</dbReference>
<proteinExistence type="predicted"/>
<sequence>MTVLASVVTLEVAMIVSPFSMAALRADVKSPAVIALGDSYISGEGGRWQGNGEASMPGSRHGTDLAAYLCGPWETVCAHDPKRVYGTSFKNGCDRSSGAEITYVSQVQVGNRNYTIAQPDRVNVACSGATTADIDQSSFKGEPRQVDQLMQYALAKDIKLIAVSIGGNDIKFRDMAGECVKDFITHGAHCNPTLAVELNQPGWPEPDRLIHGL</sequence>
<protein>
    <recommendedName>
        <fullName evidence="4">SGNH hydrolase-type esterase domain-containing protein</fullName>
    </recommendedName>
</protein>
<accession>A0A7I7QH37</accession>
<evidence type="ECO:0000313" key="3">
    <source>
        <dbReference type="Proteomes" id="UP000467130"/>
    </source>
</evidence>
<dbReference type="RefSeq" id="WP_163793972.1">
    <property type="nucleotide sequence ID" value="NZ_AP022587.1"/>
</dbReference>
<keyword evidence="1" id="KW-0732">Signal</keyword>
<evidence type="ECO:0000256" key="1">
    <source>
        <dbReference type="SAM" id="SignalP"/>
    </source>
</evidence>
<feature type="chain" id="PRO_5029591152" description="SGNH hydrolase-type esterase domain-containing protein" evidence="1">
    <location>
        <begin position="23"/>
        <end position="213"/>
    </location>
</feature>
<name>A0A7I7QH37_9MYCO</name>
<gene>
    <name evidence="2" type="ORF">MSTO_58480</name>
</gene>
<reference evidence="2 3" key="1">
    <citation type="journal article" date="2019" name="Emerg. Microbes Infect.">
        <title>Comprehensive subspecies identification of 175 nontuberculous mycobacteria species based on 7547 genomic profiles.</title>
        <authorList>
            <person name="Matsumoto Y."/>
            <person name="Kinjo T."/>
            <person name="Motooka D."/>
            <person name="Nabeya D."/>
            <person name="Jung N."/>
            <person name="Uechi K."/>
            <person name="Horii T."/>
            <person name="Iida T."/>
            <person name="Fujita J."/>
            <person name="Nakamura S."/>
        </authorList>
    </citation>
    <scope>NUCLEOTIDE SEQUENCE [LARGE SCALE GENOMIC DNA]</scope>
    <source>
        <strain evidence="2 3">JCM 17783</strain>
    </source>
</reference>
<dbReference type="KEGG" id="msto:MSTO_58480"/>
<dbReference type="Gene3D" id="3.40.50.1110">
    <property type="entry name" value="SGNH hydrolase"/>
    <property type="match status" value="1"/>
</dbReference>
<organism evidence="2 3">
    <name type="scientific">Mycobacterium stomatepiae</name>
    <dbReference type="NCBI Taxonomy" id="470076"/>
    <lineage>
        <taxon>Bacteria</taxon>
        <taxon>Bacillati</taxon>
        <taxon>Actinomycetota</taxon>
        <taxon>Actinomycetes</taxon>
        <taxon>Mycobacteriales</taxon>
        <taxon>Mycobacteriaceae</taxon>
        <taxon>Mycobacterium</taxon>
        <taxon>Mycobacterium simiae complex</taxon>
    </lineage>
</organism>
<dbReference type="AlphaFoldDB" id="A0A7I7QH37"/>
<keyword evidence="3" id="KW-1185">Reference proteome</keyword>
<evidence type="ECO:0008006" key="4">
    <source>
        <dbReference type="Google" id="ProtNLM"/>
    </source>
</evidence>